<dbReference type="InterPro" id="IPR009057">
    <property type="entry name" value="Homeodomain-like_sf"/>
</dbReference>
<proteinExistence type="predicted"/>
<evidence type="ECO:0000256" key="1">
    <source>
        <dbReference type="SAM" id="MobiDB-lite"/>
    </source>
</evidence>
<gene>
    <name evidence="3" type="ORF">BC938DRAFT_478593</name>
</gene>
<feature type="region of interest" description="Disordered" evidence="1">
    <location>
        <begin position="106"/>
        <end position="189"/>
    </location>
</feature>
<dbReference type="Gene3D" id="1.10.10.60">
    <property type="entry name" value="Homeodomain-like"/>
    <property type="match status" value="2"/>
</dbReference>
<feature type="domain" description="Myb-like" evidence="2">
    <location>
        <begin position="265"/>
        <end position="306"/>
    </location>
</feature>
<reference evidence="3 4" key="1">
    <citation type="journal article" date="2018" name="New Phytol.">
        <title>Phylogenomics of Endogonaceae and evolution of mycorrhizas within Mucoromycota.</title>
        <authorList>
            <person name="Chang Y."/>
            <person name="Desiro A."/>
            <person name="Na H."/>
            <person name="Sandor L."/>
            <person name="Lipzen A."/>
            <person name="Clum A."/>
            <person name="Barry K."/>
            <person name="Grigoriev I.V."/>
            <person name="Martin F.M."/>
            <person name="Stajich J.E."/>
            <person name="Smith M.E."/>
            <person name="Bonito G."/>
            <person name="Spatafora J.W."/>
        </authorList>
    </citation>
    <scope>NUCLEOTIDE SEQUENCE [LARGE SCALE GENOMIC DNA]</scope>
    <source>
        <strain evidence="3 4">AD002</strain>
    </source>
</reference>
<dbReference type="CDD" id="cd00167">
    <property type="entry name" value="SANT"/>
    <property type="match status" value="2"/>
</dbReference>
<dbReference type="Pfam" id="PF00249">
    <property type="entry name" value="Myb_DNA-binding"/>
    <property type="match status" value="1"/>
</dbReference>
<comment type="caution">
    <text evidence="3">The sequence shown here is derived from an EMBL/GenBank/DDBJ whole genome shotgun (WGS) entry which is preliminary data.</text>
</comment>
<evidence type="ECO:0000313" key="4">
    <source>
        <dbReference type="Proteomes" id="UP000274822"/>
    </source>
</evidence>
<feature type="compositionally biased region" description="Low complexity" evidence="1">
    <location>
        <begin position="162"/>
        <end position="189"/>
    </location>
</feature>
<feature type="region of interest" description="Disordered" evidence="1">
    <location>
        <begin position="54"/>
        <end position="94"/>
    </location>
</feature>
<keyword evidence="4" id="KW-1185">Reference proteome</keyword>
<dbReference type="PANTHER" id="PTHR45614">
    <property type="entry name" value="MYB PROTEIN-RELATED"/>
    <property type="match status" value="1"/>
</dbReference>
<dbReference type="Proteomes" id="UP000274822">
    <property type="component" value="Unassembled WGS sequence"/>
</dbReference>
<evidence type="ECO:0000259" key="2">
    <source>
        <dbReference type="PROSITE" id="PS50090"/>
    </source>
</evidence>
<dbReference type="EMBL" id="RBNJ01033508">
    <property type="protein sequence ID" value="RUS12667.1"/>
    <property type="molecule type" value="Genomic_DNA"/>
</dbReference>
<feature type="compositionally biased region" description="Acidic residues" evidence="1">
    <location>
        <begin position="127"/>
        <end position="140"/>
    </location>
</feature>
<protein>
    <recommendedName>
        <fullName evidence="2">Myb-like domain-containing protein</fullName>
    </recommendedName>
</protein>
<feature type="domain" description="Myb-like" evidence="2">
    <location>
        <begin position="197"/>
        <end position="247"/>
    </location>
</feature>
<dbReference type="InterPro" id="IPR001005">
    <property type="entry name" value="SANT/Myb"/>
</dbReference>
<evidence type="ECO:0000313" key="3">
    <source>
        <dbReference type="EMBL" id="RUS12667.1"/>
    </source>
</evidence>
<organism evidence="3 4">
    <name type="scientific">Jimgerdemannia flammicorona</name>
    <dbReference type="NCBI Taxonomy" id="994334"/>
    <lineage>
        <taxon>Eukaryota</taxon>
        <taxon>Fungi</taxon>
        <taxon>Fungi incertae sedis</taxon>
        <taxon>Mucoromycota</taxon>
        <taxon>Mucoromycotina</taxon>
        <taxon>Endogonomycetes</taxon>
        <taxon>Endogonales</taxon>
        <taxon>Endogonaceae</taxon>
        <taxon>Jimgerdemannia</taxon>
    </lineage>
</organism>
<name>A0A433P552_9FUNG</name>
<sequence length="313" mass="34383">MCGGSDVNRYDQIPSVKHHPHAHWLHCTKENKEPLSPTESFAKPLPHARTRIHTTTLNKMPKHSRDESLMPDDTDAQGAPSNTDHPRIKEERCDEVDYLLRKPMHDETEADEAVTGSAPEGNIKEEPSDEWEEEEEEEEFNPAPPRSSKRRKTAGTKVLPQKKAATKSSAIAKSSATTKSSSTKSSPSATATATAAAANAKGTAWTADEDALLLALKHHTPMAWNEIAAAISTHDNKSCQNRYGKLKKEPNLFAAASAAGDSKTWTPAQDAMLKALRRAGKPWREIADIIPGRDSKSCQNRWGKLKREGVVTD</sequence>
<accession>A0A433P552</accession>
<dbReference type="Pfam" id="PF13921">
    <property type="entry name" value="Myb_DNA-bind_6"/>
    <property type="match status" value="1"/>
</dbReference>
<dbReference type="SUPFAM" id="SSF46689">
    <property type="entry name" value="Homeodomain-like"/>
    <property type="match status" value="1"/>
</dbReference>
<dbReference type="AlphaFoldDB" id="A0A433P552"/>
<dbReference type="SMART" id="SM00717">
    <property type="entry name" value="SANT"/>
    <property type="match status" value="2"/>
</dbReference>
<dbReference type="InterPro" id="IPR050560">
    <property type="entry name" value="MYB_TF"/>
</dbReference>
<dbReference type="PROSITE" id="PS50090">
    <property type="entry name" value="MYB_LIKE"/>
    <property type="match status" value="2"/>
</dbReference>